<comment type="caution">
    <text evidence="13">The sequence shown here is derived from an EMBL/GenBank/DDBJ whole genome shotgun (WGS) entry which is preliminary data.</text>
</comment>
<organism evidence="13 14">
    <name type="scientific">Trypanosoma brucei equiperdum</name>
    <dbReference type="NCBI Taxonomy" id="630700"/>
    <lineage>
        <taxon>Eukaryota</taxon>
        <taxon>Discoba</taxon>
        <taxon>Euglenozoa</taxon>
        <taxon>Kinetoplastea</taxon>
        <taxon>Metakinetoplastina</taxon>
        <taxon>Trypanosomatida</taxon>
        <taxon>Trypanosomatidae</taxon>
        <taxon>Trypanosoma</taxon>
    </lineage>
</organism>
<keyword evidence="7 10" id="KW-0067">ATP-binding</keyword>
<evidence type="ECO:0000313" key="13">
    <source>
        <dbReference type="EMBL" id="RHW74279.1"/>
    </source>
</evidence>
<evidence type="ECO:0000256" key="2">
    <source>
        <dbReference type="ARBA" id="ARBA00012513"/>
    </source>
</evidence>
<dbReference type="Gene3D" id="1.10.510.10">
    <property type="entry name" value="Transferase(Phosphotransferase) domain 1"/>
    <property type="match status" value="1"/>
</dbReference>
<dbReference type="Proteomes" id="UP000266743">
    <property type="component" value="Chromosome 1"/>
</dbReference>
<evidence type="ECO:0000256" key="1">
    <source>
        <dbReference type="ARBA" id="ARBA00010886"/>
    </source>
</evidence>
<dbReference type="EMBL" id="QSBY01000001">
    <property type="protein sequence ID" value="RHW74279.1"/>
    <property type="molecule type" value="Genomic_DNA"/>
</dbReference>
<keyword evidence="3" id="KW-0723">Serine/threonine-protein kinase</keyword>
<comment type="similarity">
    <text evidence="1">Belongs to the protein kinase superfamily. NEK Ser/Thr protein kinase family. NIMA subfamily.</text>
</comment>
<evidence type="ECO:0000256" key="5">
    <source>
        <dbReference type="ARBA" id="ARBA00022741"/>
    </source>
</evidence>
<gene>
    <name evidence="13" type="ORF">DPX39_010032700</name>
</gene>
<feature type="compositionally biased region" description="Gly residues" evidence="11">
    <location>
        <begin position="383"/>
        <end position="394"/>
    </location>
</feature>
<dbReference type="InterPro" id="IPR050660">
    <property type="entry name" value="NEK_Ser/Thr_kinase"/>
</dbReference>
<keyword evidence="4" id="KW-0808">Transferase</keyword>
<dbReference type="Pfam" id="PF00069">
    <property type="entry name" value="Pkinase"/>
    <property type="match status" value="1"/>
</dbReference>
<feature type="binding site" evidence="10">
    <location>
        <position position="56"/>
    </location>
    <ligand>
        <name>ATP</name>
        <dbReference type="ChEBI" id="CHEBI:30616"/>
    </ligand>
</feature>
<dbReference type="AlphaFoldDB" id="A0A3L6LCI6"/>
<dbReference type="EC" id="2.7.11.1" evidence="2"/>
<evidence type="ECO:0000256" key="7">
    <source>
        <dbReference type="ARBA" id="ARBA00022840"/>
    </source>
</evidence>
<dbReference type="InterPro" id="IPR017441">
    <property type="entry name" value="Protein_kinase_ATP_BS"/>
</dbReference>
<evidence type="ECO:0000256" key="10">
    <source>
        <dbReference type="PROSITE-ProRule" id="PRU10141"/>
    </source>
</evidence>
<protein>
    <recommendedName>
        <fullName evidence="2">non-specific serine/threonine protein kinase</fullName>
        <ecNumber evidence="2">2.7.11.1</ecNumber>
    </recommendedName>
</protein>
<sequence>MAIAPALRDMLERNTIPRRQLLGRRYHVVTDIGKGMFSEAFLVEDKQAGGALAVVKSSRIAQGNAEGMNREQQLRLAISEARIMAMFNDDGVVRLLDFWCEDGIDSICFLMEYCAGGDLEAYLRLRYPLAEGLLLVFFVQCLLAVAHIHTKGAIHRDLKPANILVAEGDSGNTVPTLKLTDFGLSAMNNAGTALEELSLVGTPLYMSPEVIQHGACVFGSDVWSLGVVFYRLITNEQPFNALNQRALHFSIVNTQPPHPCSVAKHYSRELGDLVMVMLEKDIAKRPTARYLIASPLFERVLQRSPWRSRPLRGATCLFVCRTDRTVNILAEPHFSAPIVATLGFGEHVFVSNRLCVRTVLKQCSATGAVTRAFTWLPPQASNGGNGRSDGGGGSNPHALNPFECSHRPVARPPRTMQVTGEDILLWYRVVGPREGYCAPSECGRNLLWHVHNYTPCGPLPTHPAPVTTNLPRPVSPGSPDKKQTWTIGQIISSLFGAHG</sequence>
<evidence type="ECO:0000259" key="12">
    <source>
        <dbReference type="PROSITE" id="PS50011"/>
    </source>
</evidence>
<comment type="catalytic activity">
    <reaction evidence="8">
        <text>L-threonyl-[protein] + ATP = O-phospho-L-threonyl-[protein] + ADP + H(+)</text>
        <dbReference type="Rhea" id="RHEA:46608"/>
        <dbReference type="Rhea" id="RHEA-COMP:11060"/>
        <dbReference type="Rhea" id="RHEA-COMP:11605"/>
        <dbReference type="ChEBI" id="CHEBI:15378"/>
        <dbReference type="ChEBI" id="CHEBI:30013"/>
        <dbReference type="ChEBI" id="CHEBI:30616"/>
        <dbReference type="ChEBI" id="CHEBI:61977"/>
        <dbReference type="ChEBI" id="CHEBI:456216"/>
        <dbReference type="EC" id="2.7.11.1"/>
    </reaction>
</comment>
<keyword evidence="5 10" id="KW-0547">Nucleotide-binding</keyword>
<dbReference type="InterPro" id="IPR011009">
    <property type="entry name" value="Kinase-like_dom_sf"/>
</dbReference>
<dbReference type="SMART" id="SM00220">
    <property type="entry name" value="S_TKc"/>
    <property type="match status" value="1"/>
</dbReference>
<evidence type="ECO:0000256" key="4">
    <source>
        <dbReference type="ARBA" id="ARBA00022679"/>
    </source>
</evidence>
<dbReference type="PROSITE" id="PS00107">
    <property type="entry name" value="PROTEIN_KINASE_ATP"/>
    <property type="match status" value="1"/>
</dbReference>
<name>A0A3L6LCI6_9TRYP</name>
<proteinExistence type="inferred from homology"/>
<evidence type="ECO:0000256" key="3">
    <source>
        <dbReference type="ARBA" id="ARBA00022527"/>
    </source>
</evidence>
<reference evidence="13 14" key="1">
    <citation type="submission" date="2018-09" db="EMBL/GenBank/DDBJ databases">
        <title>whole genome sequence of T. equiperdum IVM-t1 strain.</title>
        <authorList>
            <person name="Suganuma K."/>
        </authorList>
    </citation>
    <scope>NUCLEOTIDE SEQUENCE [LARGE SCALE GENOMIC DNA]</scope>
    <source>
        <strain evidence="13 14">IVM-t1</strain>
    </source>
</reference>
<accession>A0A3L6LCI6</accession>
<evidence type="ECO:0000256" key="8">
    <source>
        <dbReference type="ARBA" id="ARBA00047899"/>
    </source>
</evidence>
<keyword evidence="6 13" id="KW-0418">Kinase</keyword>
<evidence type="ECO:0000313" key="14">
    <source>
        <dbReference type="Proteomes" id="UP000266743"/>
    </source>
</evidence>
<dbReference type="GO" id="GO:0004674">
    <property type="term" value="F:protein serine/threonine kinase activity"/>
    <property type="evidence" value="ECO:0007669"/>
    <property type="project" value="UniProtKB-KW"/>
</dbReference>
<evidence type="ECO:0000256" key="11">
    <source>
        <dbReference type="SAM" id="MobiDB-lite"/>
    </source>
</evidence>
<dbReference type="PANTHER" id="PTHR43671:SF98">
    <property type="entry name" value="SERINE_THREONINE-PROTEIN KINASE NEK11"/>
    <property type="match status" value="1"/>
</dbReference>
<dbReference type="PANTHER" id="PTHR43671">
    <property type="entry name" value="SERINE/THREONINE-PROTEIN KINASE NEK"/>
    <property type="match status" value="1"/>
</dbReference>
<comment type="catalytic activity">
    <reaction evidence="9">
        <text>L-seryl-[protein] + ATP = O-phospho-L-seryl-[protein] + ADP + H(+)</text>
        <dbReference type="Rhea" id="RHEA:17989"/>
        <dbReference type="Rhea" id="RHEA-COMP:9863"/>
        <dbReference type="Rhea" id="RHEA-COMP:11604"/>
        <dbReference type="ChEBI" id="CHEBI:15378"/>
        <dbReference type="ChEBI" id="CHEBI:29999"/>
        <dbReference type="ChEBI" id="CHEBI:30616"/>
        <dbReference type="ChEBI" id="CHEBI:83421"/>
        <dbReference type="ChEBI" id="CHEBI:456216"/>
        <dbReference type="EC" id="2.7.11.1"/>
    </reaction>
</comment>
<feature type="region of interest" description="Disordered" evidence="11">
    <location>
        <begin position="379"/>
        <end position="406"/>
    </location>
</feature>
<dbReference type="SUPFAM" id="SSF56112">
    <property type="entry name" value="Protein kinase-like (PK-like)"/>
    <property type="match status" value="1"/>
</dbReference>
<dbReference type="InterPro" id="IPR000719">
    <property type="entry name" value="Prot_kinase_dom"/>
</dbReference>
<feature type="domain" description="Protein kinase" evidence="12">
    <location>
        <begin position="26"/>
        <end position="297"/>
    </location>
</feature>
<evidence type="ECO:0000256" key="9">
    <source>
        <dbReference type="ARBA" id="ARBA00048679"/>
    </source>
</evidence>
<dbReference type="GO" id="GO:0005524">
    <property type="term" value="F:ATP binding"/>
    <property type="evidence" value="ECO:0007669"/>
    <property type="project" value="UniProtKB-UniRule"/>
</dbReference>
<evidence type="ECO:0000256" key="6">
    <source>
        <dbReference type="ARBA" id="ARBA00022777"/>
    </source>
</evidence>
<dbReference type="PROSITE" id="PS50011">
    <property type="entry name" value="PROTEIN_KINASE_DOM"/>
    <property type="match status" value="1"/>
</dbReference>